<dbReference type="STRING" id="574566.I0Z8A6"/>
<dbReference type="RefSeq" id="XP_005651419.1">
    <property type="nucleotide sequence ID" value="XM_005651362.1"/>
</dbReference>
<dbReference type="Proteomes" id="UP000007264">
    <property type="component" value="Unassembled WGS sequence"/>
</dbReference>
<dbReference type="GO" id="GO:0016787">
    <property type="term" value="F:hydrolase activity"/>
    <property type="evidence" value="ECO:0007669"/>
    <property type="project" value="UniProtKB-KW"/>
</dbReference>
<dbReference type="eggNOG" id="KOG0189">
    <property type="taxonomic scope" value="Eukaryota"/>
</dbReference>
<dbReference type="CDD" id="cd23945">
    <property type="entry name" value="PAPS_reductase"/>
    <property type="match status" value="1"/>
</dbReference>
<dbReference type="GO" id="GO:0004604">
    <property type="term" value="F:phosphoadenylyl-sulfate reductase (thioredoxin) activity"/>
    <property type="evidence" value="ECO:0007669"/>
    <property type="project" value="TreeGrafter"/>
</dbReference>
<evidence type="ECO:0000313" key="3">
    <source>
        <dbReference type="Proteomes" id="UP000007264"/>
    </source>
</evidence>
<dbReference type="AlphaFoldDB" id="I0Z8A6"/>
<dbReference type="GeneID" id="17044884"/>
<dbReference type="GO" id="GO:0019379">
    <property type="term" value="P:sulfate assimilation, phosphoadenylyl sulfate reduction by phosphoadenylyl-sulfate reductase (thioredoxin)"/>
    <property type="evidence" value="ECO:0007669"/>
    <property type="project" value="TreeGrafter"/>
</dbReference>
<dbReference type="PANTHER" id="PTHR46509:SF2">
    <property type="entry name" value="PHOSPHOADENOSINE PHOSPHOSULFATE REDUCTASE"/>
    <property type="match status" value="1"/>
</dbReference>
<dbReference type="Gene3D" id="3.40.50.620">
    <property type="entry name" value="HUPs"/>
    <property type="match status" value="1"/>
</dbReference>
<comment type="caution">
    <text evidence="2">The sequence shown here is derived from an EMBL/GenBank/DDBJ whole genome shotgun (WGS) entry which is preliminary data.</text>
</comment>
<dbReference type="InterPro" id="IPR014729">
    <property type="entry name" value="Rossmann-like_a/b/a_fold"/>
</dbReference>
<dbReference type="OrthoDB" id="7869097at2759"/>
<name>I0Z8A6_COCSC</name>
<evidence type="ECO:0000259" key="1">
    <source>
        <dbReference type="Pfam" id="PF01507"/>
    </source>
</evidence>
<gene>
    <name evidence="2" type="ORF">COCSUDRAFT_46267</name>
</gene>
<dbReference type="PANTHER" id="PTHR46509">
    <property type="entry name" value="PHOSPHOADENOSINE PHOSPHOSULFATE REDUCTASE"/>
    <property type="match status" value="1"/>
</dbReference>
<organism evidence="2 3">
    <name type="scientific">Coccomyxa subellipsoidea (strain C-169)</name>
    <name type="common">Green microalga</name>
    <dbReference type="NCBI Taxonomy" id="574566"/>
    <lineage>
        <taxon>Eukaryota</taxon>
        <taxon>Viridiplantae</taxon>
        <taxon>Chlorophyta</taxon>
        <taxon>core chlorophytes</taxon>
        <taxon>Trebouxiophyceae</taxon>
        <taxon>Trebouxiophyceae incertae sedis</taxon>
        <taxon>Coccomyxaceae</taxon>
        <taxon>Coccomyxa</taxon>
        <taxon>Coccomyxa subellipsoidea</taxon>
    </lineage>
</organism>
<dbReference type="EMBL" id="AGSI01000002">
    <property type="protein sequence ID" value="EIE26875.1"/>
    <property type="molecule type" value="Genomic_DNA"/>
</dbReference>
<dbReference type="Pfam" id="PF01507">
    <property type="entry name" value="PAPS_reduct"/>
    <property type="match status" value="1"/>
</dbReference>
<protein>
    <submittedName>
        <fullName evidence="2">Adenine nucleotide alpha hydrolases-like protein</fullName>
    </submittedName>
</protein>
<proteinExistence type="predicted"/>
<dbReference type="NCBIfam" id="NF002537">
    <property type="entry name" value="PRK02090.1"/>
    <property type="match status" value="1"/>
</dbReference>
<dbReference type="InterPro" id="IPR002500">
    <property type="entry name" value="PAPS_reduct_dom"/>
</dbReference>
<reference evidence="2 3" key="1">
    <citation type="journal article" date="2012" name="Genome Biol.">
        <title>The genome of the polar eukaryotic microalga coccomyxa subellipsoidea reveals traits of cold adaptation.</title>
        <authorList>
            <person name="Blanc G."/>
            <person name="Agarkova I."/>
            <person name="Grimwood J."/>
            <person name="Kuo A."/>
            <person name="Brueggeman A."/>
            <person name="Dunigan D."/>
            <person name="Gurnon J."/>
            <person name="Ladunga I."/>
            <person name="Lindquist E."/>
            <person name="Lucas S."/>
            <person name="Pangilinan J."/>
            <person name="Proschold T."/>
            <person name="Salamov A."/>
            <person name="Schmutz J."/>
            <person name="Weeks D."/>
            <person name="Yamada T."/>
            <person name="Claverie J.M."/>
            <person name="Grigoriev I."/>
            <person name="Van Etten J."/>
            <person name="Lomsadze A."/>
            <person name="Borodovsky M."/>
        </authorList>
    </citation>
    <scope>NUCLEOTIDE SEQUENCE [LARGE SCALE GENOMIC DNA]</scope>
    <source>
        <strain evidence="2 3">C-169</strain>
    </source>
</reference>
<accession>I0Z8A6</accession>
<dbReference type="GO" id="GO:0005737">
    <property type="term" value="C:cytoplasm"/>
    <property type="evidence" value="ECO:0007669"/>
    <property type="project" value="TreeGrafter"/>
</dbReference>
<dbReference type="SUPFAM" id="SSF52402">
    <property type="entry name" value="Adenine nucleotide alpha hydrolases-like"/>
    <property type="match status" value="1"/>
</dbReference>
<dbReference type="KEGG" id="csl:COCSUDRAFT_46267"/>
<sequence length="317" mass="35779">MQALLQPRAELLRFSESRCSPSTTCSTTSASVCCPPTRRLSHGHSQHRLSAAKHVVRAAAAAPAKVDIDSWVQDSRRSREQWLEESALGALKTAVEAFERPAFPCALIAGDVVILNLLHRLDYLESGRVPIIFIDTFHLFPETHALMHRLEEKYNFKASVFQAAGFTNVAEFKKAHGSDLFIRDIEEYDRICKVEPFQRSLQDLDVDVMINGRRRDHGFERAHLEVFEGGSPVKANPLAWWEFKDCMDYLKRHGLERHPLHDQGYPSIGDVQSTVPVPVEKWYEYAGERSGRFQGLQNPDGSVKTECGIHVADDVKG</sequence>
<feature type="domain" description="Phosphoadenosine phosphosulphate reductase" evidence="1">
    <location>
        <begin position="111"/>
        <end position="276"/>
    </location>
</feature>
<evidence type="ECO:0000313" key="2">
    <source>
        <dbReference type="EMBL" id="EIE26875.1"/>
    </source>
</evidence>
<keyword evidence="3" id="KW-1185">Reference proteome</keyword>